<dbReference type="EMBL" id="OX451738">
    <property type="protein sequence ID" value="CAI8604600.1"/>
    <property type="molecule type" value="Genomic_DNA"/>
</dbReference>
<evidence type="ECO:0000313" key="3">
    <source>
        <dbReference type="Proteomes" id="UP001157006"/>
    </source>
</evidence>
<feature type="region of interest" description="Disordered" evidence="1">
    <location>
        <begin position="1"/>
        <end position="98"/>
    </location>
</feature>
<dbReference type="AlphaFoldDB" id="A0AAV1A1T6"/>
<feature type="compositionally biased region" description="Basic residues" evidence="1">
    <location>
        <begin position="16"/>
        <end position="25"/>
    </location>
</feature>
<proteinExistence type="predicted"/>
<evidence type="ECO:0000313" key="2">
    <source>
        <dbReference type="EMBL" id="CAI8604600.1"/>
    </source>
</evidence>
<dbReference type="Proteomes" id="UP001157006">
    <property type="component" value="Chromosome 3"/>
</dbReference>
<accession>A0AAV1A1T6</accession>
<sequence length="113" mass="12558">MQIKKSQQLKENGGRVCRRRHKHQNTHSVEDSDSMASKMESDSPTNTPPSPPNKTIVYRRKGAKGQSVQGGGFAISIQPEESKGPNRAGLQVYKRRKKDVSRGTTEVVVRINS</sequence>
<keyword evidence="3" id="KW-1185">Reference proteome</keyword>
<name>A0AAV1A1T6_VICFA</name>
<gene>
    <name evidence="2" type="ORF">VFH_III140720</name>
</gene>
<organism evidence="2 3">
    <name type="scientific">Vicia faba</name>
    <name type="common">Broad bean</name>
    <name type="synonym">Faba vulgaris</name>
    <dbReference type="NCBI Taxonomy" id="3906"/>
    <lineage>
        <taxon>Eukaryota</taxon>
        <taxon>Viridiplantae</taxon>
        <taxon>Streptophyta</taxon>
        <taxon>Embryophyta</taxon>
        <taxon>Tracheophyta</taxon>
        <taxon>Spermatophyta</taxon>
        <taxon>Magnoliopsida</taxon>
        <taxon>eudicotyledons</taxon>
        <taxon>Gunneridae</taxon>
        <taxon>Pentapetalae</taxon>
        <taxon>rosids</taxon>
        <taxon>fabids</taxon>
        <taxon>Fabales</taxon>
        <taxon>Fabaceae</taxon>
        <taxon>Papilionoideae</taxon>
        <taxon>50 kb inversion clade</taxon>
        <taxon>NPAAA clade</taxon>
        <taxon>Hologalegina</taxon>
        <taxon>IRL clade</taxon>
        <taxon>Fabeae</taxon>
        <taxon>Vicia</taxon>
    </lineage>
</organism>
<feature type="compositionally biased region" description="Polar residues" evidence="1">
    <location>
        <begin position="1"/>
        <end position="10"/>
    </location>
</feature>
<evidence type="ECO:0000256" key="1">
    <source>
        <dbReference type="SAM" id="MobiDB-lite"/>
    </source>
</evidence>
<protein>
    <submittedName>
        <fullName evidence="2">Uncharacterized protein</fullName>
    </submittedName>
</protein>
<reference evidence="2 3" key="1">
    <citation type="submission" date="2023-01" db="EMBL/GenBank/DDBJ databases">
        <authorList>
            <person name="Kreplak J."/>
        </authorList>
    </citation>
    <scope>NUCLEOTIDE SEQUENCE [LARGE SCALE GENOMIC DNA]</scope>
</reference>